<sequence>MDKKTQELIQEQKNHDKFNSITQKVTPENQNQTHNSRKEGIQQINQKR</sequence>
<accession>A0A2K4ZQJ7</accession>
<dbReference type="AlphaFoldDB" id="A0A2K4ZQJ7"/>
<proteinExistence type="predicted"/>
<organism evidence="2 3">
    <name type="scientific">Acetatifactor muris</name>
    <dbReference type="NCBI Taxonomy" id="879566"/>
    <lineage>
        <taxon>Bacteria</taxon>
        <taxon>Bacillati</taxon>
        <taxon>Bacillota</taxon>
        <taxon>Clostridia</taxon>
        <taxon>Lachnospirales</taxon>
        <taxon>Lachnospiraceae</taxon>
        <taxon>Acetatifactor</taxon>
    </lineage>
</organism>
<feature type="region of interest" description="Disordered" evidence="1">
    <location>
        <begin position="1"/>
        <end position="48"/>
    </location>
</feature>
<dbReference type="RefSeq" id="WP_172455324.1">
    <property type="nucleotide sequence ID" value="NZ_JANJZD010000069.1"/>
</dbReference>
<evidence type="ECO:0000313" key="3">
    <source>
        <dbReference type="Proteomes" id="UP000236311"/>
    </source>
</evidence>
<name>A0A2K4ZQJ7_9FIRM</name>
<reference evidence="2 3" key="1">
    <citation type="submission" date="2018-01" db="EMBL/GenBank/DDBJ databases">
        <authorList>
            <person name="Gaut B.S."/>
            <person name="Morton B.R."/>
            <person name="Clegg M.T."/>
            <person name="Duvall M.R."/>
        </authorList>
    </citation>
    <scope>NUCLEOTIDE SEQUENCE [LARGE SCALE GENOMIC DNA]</scope>
    <source>
        <strain evidence="2">GP69</strain>
    </source>
</reference>
<evidence type="ECO:0000256" key="1">
    <source>
        <dbReference type="SAM" id="MobiDB-lite"/>
    </source>
</evidence>
<protein>
    <submittedName>
        <fullName evidence="2">Uncharacterized protein</fullName>
    </submittedName>
</protein>
<keyword evidence="3" id="KW-1185">Reference proteome</keyword>
<dbReference type="EMBL" id="OFSM01000070">
    <property type="protein sequence ID" value="SOY32771.1"/>
    <property type="molecule type" value="Genomic_DNA"/>
</dbReference>
<feature type="compositionally biased region" description="Polar residues" evidence="1">
    <location>
        <begin position="19"/>
        <end position="34"/>
    </location>
</feature>
<dbReference type="Proteomes" id="UP000236311">
    <property type="component" value="Unassembled WGS sequence"/>
</dbReference>
<evidence type="ECO:0000313" key="2">
    <source>
        <dbReference type="EMBL" id="SOY32771.1"/>
    </source>
</evidence>
<gene>
    <name evidence="2" type="ORF">AMURIS_05538</name>
</gene>
<feature type="compositionally biased region" description="Basic and acidic residues" evidence="1">
    <location>
        <begin position="1"/>
        <end position="18"/>
    </location>
</feature>